<evidence type="ECO:0000256" key="1">
    <source>
        <dbReference type="SAM" id="MobiDB-lite"/>
    </source>
</evidence>
<evidence type="ECO:0000313" key="2">
    <source>
        <dbReference type="EMBL" id="EEN57459.1"/>
    </source>
</evidence>
<name>C3YQC9_BRAFL</name>
<protein>
    <submittedName>
        <fullName evidence="2">Uncharacterized protein</fullName>
    </submittedName>
</protein>
<proteinExistence type="predicted"/>
<feature type="region of interest" description="Disordered" evidence="1">
    <location>
        <begin position="60"/>
        <end position="124"/>
    </location>
</feature>
<reference evidence="2" key="1">
    <citation type="journal article" date="2008" name="Nature">
        <title>The amphioxus genome and the evolution of the chordate karyotype.</title>
        <authorList>
            <consortium name="US DOE Joint Genome Institute (JGI-PGF)"/>
            <person name="Putnam N.H."/>
            <person name="Butts T."/>
            <person name="Ferrier D.E.K."/>
            <person name="Furlong R.F."/>
            <person name="Hellsten U."/>
            <person name="Kawashima T."/>
            <person name="Robinson-Rechavi M."/>
            <person name="Shoguchi E."/>
            <person name="Terry A."/>
            <person name="Yu J.-K."/>
            <person name="Benito-Gutierrez E.L."/>
            <person name="Dubchak I."/>
            <person name="Garcia-Fernandez J."/>
            <person name="Gibson-Brown J.J."/>
            <person name="Grigoriev I.V."/>
            <person name="Horton A.C."/>
            <person name="de Jong P.J."/>
            <person name="Jurka J."/>
            <person name="Kapitonov V.V."/>
            <person name="Kohara Y."/>
            <person name="Kuroki Y."/>
            <person name="Lindquist E."/>
            <person name="Lucas S."/>
            <person name="Osoegawa K."/>
            <person name="Pennacchio L.A."/>
            <person name="Salamov A.A."/>
            <person name="Satou Y."/>
            <person name="Sauka-Spengler T."/>
            <person name="Schmutz J."/>
            <person name="Shin-I T."/>
            <person name="Toyoda A."/>
            <person name="Bronner-Fraser M."/>
            <person name="Fujiyama A."/>
            <person name="Holland L.Z."/>
            <person name="Holland P.W.H."/>
            <person name="Satoh N."/>
            <person name="Rokhsar D.S."/>
        </authorList>
    </citation>
    <scope>NUCLEOTIDE SEQUENCE [LARGE SCALE GENOMIC DNA]</scope>
    <source>
        <strain evidence="2">S238N-H82</strain>
        <tissue evidence="2">Testes</tissue>
    </source>
</reference>
<accession>C3YQC9</accession>
<sequence length="124" mass="13818">MEPVEKAFKVEDVWPESRMREIRKNCRNSVLLIVPRRVAVNASCDSFALGADGRQAARVIRVPAGRRRDRRLPSRSRDPGDPDTTAKLSLRQAGDTHRTSAGSRLSNDRFPGPSSGRRPPTDRA</sequence>
<feature type="compositionally biased region" description="Basic and acidic residues" evidence="1">
    <location>
        <begin position="71"/>
        <end position="80"/>
    </location>
</feature>
<gene>
    <name evidence="2" type="ORF">BRAFLDRAFT_104396</name>
</gene>
<organism>
    <name type="scientific">Branchiostoma floridae</name>
    <name type="common">Florida lancelet</name>
    <name type="synonym">Amphioxus</name>
    <dbReference type="NCBI Taxonomy" id="7739"/>
    <lineage>
        <taxon>Eukaryota</taxon>
        <taxon>Metazoa</taxon>
        <taxon>Chordata</taxon>
        <taxon>Cephalochordata</taxon>
        <taxon>Leptocardii</taxon>
        <taxon>Amphioxiformes</taxon>
        <taxon>Branchiostomatidae</taxon>
        <taxon>Branchiostoma</taxon>
    </lineage>
</organism>
<dbReference type="EMBL" id="GG666542">
    <property type="protein sequence ID" value="EEN57459.1"/>
    <property type="molecule type" value="Genomic_DNA"/>
</dbReference>
<dbReference type="AlphaFoldDB" id="C3YQC9"/>
<dbReference type="InParanoid" id="C3YQC9"/>